<dbReference type="Proteomes" id="UP001157502">
    <property type="component" value="Chromosome 4"/>
</dbReference>
<dbReference type="EMBL" id="CM055731">
    <property type="protein sequence ID" value="KAJ8012552.1"/>
    <property type="molecule type" value="Genomic_DNA"/>
</dbReference>
<gene>
    <name evidence="1" type="ORF">DPEC_G00044030</name>
</gene>
<evidence type="ECO:0000313" key="2">
    <source>
        <dbReference type="Proteomes" id="UP001157502"/>
    </source>
</evidence>
<sequence>MEDPRPHVLLLDGHYSHVFNLEFLELMKKNNICVVSNPPHTTHALQPADRSLFRSLKHHCQELGRKWTRKKGFRASGMFPVSMEVIPTGLFFPSQTTEMVIEIETLLLSEKDIYFGVEEVVVTSQPEEDAHTSPLTTGPAPMPPSYHLTSQEHVQAKAEKKKSKTTTKVRKPAGVRPQKAAVPPLQTVHGSDPCTGCKESCGELNGLMDDDDFISLGCVH</sequence>
<comment type="caution">
    <text evidence="1">The sequence shown here is derived from an EMBL/GenBank/DDBJ whole genome shotgun (WGS) entry which is preliminary data.</text>
</comment>
<proteinExistence type="predicted"/>
<organism evidence="1 2">
    <name type="scientific">Dallia pectoralis</name>
    <name type="common">Alaska blackfish</name>
    <dbReference type="NCBI Taxonomy" id="75939"/>
    <lineage>
        <taxon>Eukaryota</taxon>
        <taxon>Metazoa</taxon>
        <taxon>Chordata</taxon>
        <taxon>Craniata</taxon>
        <taxon>Vertebrata</taxon>
        <taxon>Euteleostomi</taxon>
        <taxon>Actinopterygii</taxon>
        <taxon>Neopterygii</taxon>
        <taxon>Teleostei</taxon>
        <taxon>Protacanthopterygii</taxon>
        <taxon>Esociformes</taxon>
        <taxon>Umbridae</taxon>
        <taxon>Dallia</taxon>
    </lineage>
</organism>
<reference evidence="1" key="1">
    <citation type="submission" date="2021-05" db="EMBL/GenBank/DDBJ databases">
        <authorList>
            <person name="Pan Q."/>
            <person name="Jouanno E."/>
            <person name="Zahm M."/>
            <person name="Klopp C."/>
            <person name="Cabau C."/>
            <person name="Louis A."/>
            <person name="Berthelot C."/>
            <person name="Parey E."/>
            <person name="Roest Crollius H."/>
            <person name="Montfort J."/>
            <person name="Robinson-Rechavi M."/>
            <person name="Bouchez O."/>
            <person name="Lampietro C."/>
            <person name="Lopez Roques C."/>
            <person name="Donnadieu C."/>
            <person name="Postlethwait J."/>
            <person name="Bobe J."/>
            <person name="Dillon D."/>
            <person name="Chandos A."/>
            <person name="von Hippel F."/>
            <person name="Guiguen Y."/>
        </authorList>
    </citation>
    <scope>NUCLEOTIDE SEQUENCE</scope>
    <source>
        <strain evidence="1">YG-Jan2019</strain>
    </source>
</reference>
<accession>A0ACC2H9U3</accession>
<protein>
    <submittedName>
        <fullName evidence="1">Uncharacterized protein</fullName>
    </submittedName>
</protein>
<evidence type="ECO:0000313" key="1">
    <source>
        <dbReference type="EMBL" id="KAJ8012552.1"/>
    </source>
</evidence>
<name>A0ACC2H9U3_DALPE</name>
<keyword evidence="2" id="KW-1185">Reference proteome</keyword>